<sequence length="220" mass="24293">MTSPSMTATSRPMMTSTMMSQIKVIHTTMGRIIATLTMKGHIPMTSTTMSQTVKTHTMKNQLMIHPTTTHLMEKSTMIDRLLEISTVMSRILMTDTSMSHLSSISTRKSHPSMIGPSMSHPLMINTQINLPSMTTSLMAKTSTAPLTIISGSKNLRSMGLAQLGHRPTAKATLHLLKESRAACECHMCESGDCQHSAFPQPVCSRTPRRKHDLLCQNTRL</sequence>
<evidence type="ECO:0000313" key="2">
    <source>
        <dbReference type="Proteomes" id="UP000249057"/>
    </source>
</evidence>
<evidence type="ECO:0000313" key="1">
    <source>
        <dbReference type="EMBL" id="RAH47310.1"/>
    </source>
</evidence>
<reference evidence="1" key="1">
    <citation type="submission" date="2018-02" db="EMBL/GenBank/DDBJ databases">
        <title>The genomes of Aspergillus section Nigri reveals drivers in fungal speciation.</title>
        <authorList>
            <consortium name="DOE Joint Genome Institute"/>
            <person name="Vesth T.C."/>
            <person name="Nybo J."/>
            <person name="Theobald S."/>
            <person name="Brandl J."/>
            <person name="Frisvad J.C."/>
            <person name="Nielsen K.F."/>
            <person name="Lyhne E.K."/>
            <person name="Kogle M.E."/>
            <person name="Kuo A."/>
            <person name="Riley R."/>
            <person name="Clum A."/>
            <person name="Nolan M."/>
            <person name="Lipzen A."/>
            <person name="Salamov A."/>
            <person name="Henrissat B."/>
            <person name="Wiebenga A."/>
            <person name="De vries R.P."/>
            <person name="Grigoriev I.V."/>
            <person name="Mortensen U.H."/>
            <person name="Andersen M.R."/>
            <person name="Baker S.E."/>
        </authorList>
    </citation>
    <scope>NUCLEOTIDE SEQUENCE</scope>
    <source>
        <strain evidence="1">CBS 621.78</strain>
    </source>
</reference>
<keyword evidence="2" id="KW-1185">Reference proteome</keyword>
<gene>
    <name evidence="1" type="ORF">BO95DRAFT_88623</name>
</gene>
<name>A0ACD1GDC4_9EURO</name>
<organism evidence="1 2">
    <name type="scientific">Aspergillus brunneoviolaceus CBS 621.78</name>
    <dbReference type="NCBI Taxonomy" id="1450534"/>
    <lineage>
        <taxon>Eukaryota</taxon>
        <taxon>Fungi</taxon>
        <taxon>Dikarya</taxon>
        <taxon>Ascomycota</taxon>
        <taxon>Pezizomycotina</taxon>
        <taxon>Eurotiomycetes</taxon>
        <taxon>Eurotiomycetidae</taxon>
        <taxon>Eurotiales</taxon>
        <taxon>Aspergillaceae</taxon>
        <taxon>Aspergillus</taxon>
        <taxon>Aspergillus subgen. Circumdati</taxon>
    </lineage>
</organism>
<dbReference type="EMBL" id="KZ825331">
    <property type="protein sequence ID" value="RAH47310.1"/>
    <property type="molecule type" value="Genomic_DNA"/>
</dbReference>
<accession>A0ACD1GDC4</accession>
<protein>
    <submittedName>
        <fullName evidence="1">Uncharacterized protein</fullName>
    </submittedName>
</protein>
<proteinExistence type="predicted"/>
<dbReference type="Proteomes" id="UP000249057">
    <property type="component" value="Unassembled WGS sequence"/>
</dbReference>